<dbReference type="CDD" id="cd00840">
    <property type="entry name" value="MPP_Mre11_N"/>
    <property type="match status" value="1"/>
</dbReference>
<accession>A3MT25</accession>
<dbReference type="RefSeq" id="WP_011849049.1">
    <property type="nucleotide sequence ID" value="NC_009073.1"/>
</dbReference>
<dbReference type="OrthoDB" id="11638at2157"/>
<keyword evidence="6" id="KW-1185">Reference proteome</keyword>
<dbReference type="InterPro" id="IPR050535">
    <property type="entry name" value="DNA_Repair-Maintenance_Comp"/>
</dbReference>
<dbReference type="EMBL" id="CP000561">
    <property type="protein sequence ID" value="ABO07792.1"/>
    <property type="molecule type" value="Genomic_DNA"/>
</dbReference>
<sequence length="385" mass="43240">MKVLHISDAHLGRAQYHLPEREEDYFEAFREAIRLGKSADAVLVTGDLFDLKRPSTKTLVKFVEVVEQVEVPILLIGGNHDFSYTRFRAEAGRCVAPKECLYDTALRLIDKLGLARLLCWEAADLGGVTVFGACATPREYAQEYRQLLQRAPPRSILAIHQAIEGVKARYPVEEDDFSMPPAVFQGLSFLHIAAGHVHDHLASHPVGALWAGSLELWDAGEFETWDYGGSFEKTQDAAAKGAVLIDAAGRAVTTRPLPIRPRRPMYRVRLYFRDSKELEAAVEEAVKMFDRPGAVVRLELYGEAEARPRQIAARFSKALHVDVVDRTSRGIQRAVAPRGAAFEEIWRLMRERLGPHAEAVLRAMELVREGEREAAYRLLLKAIYD</sequence>
<dbReference type="Pfam" id="PF00149">
    <property type="entry name" value="Metallophos"/>
    <property type="match status" value="1"/>
</dbReference>
<dbReference type="Proteomes" id="UP000001431">
    <property type="component" value="Chromosome"/>
</dbReference>
<dbReference type="AlphaFoldDB" id="A3MT25"/>
<dbReference type="SUPFAM" id="SSF56300">
    <property type="entry name" value="Metallo-dependent phosphatases"/>
    <property type="match status" value="1"/>
</dbReference>
<evidence type="ECO:0000313" key="6">
    <source>
        <dbReference type="Proteomes" id="UP000001431"/>
    </source>
</evidence>
<evidence type="ECO:0000256" key="3">
    <source>
        <dbReference type="ARBA" id="ARBA00022839"/>
    </source>
</evidence>
<evidence type="ECO:0000256" key="2">
    <source>
        <dbReference type="ARBA" id="ARBA00022801"/>
    </source>
</evidence>
<reference evidence="5" key="1">
    <citation type="submission" date="2007-02" db="EMBL/GenBank/DDBJ databases">
        <title>Complete sequence of Pyrobaculum calidifontis JCM 11548.</title>
        <authorList>
            <consortium name="US DOE Joint Genome Institute"/>
            <person name="Copeland A."/>
            <person name="Lucas S."/>
            <person name="Lapidus A."/>
            <person name="Barry K."/>
            <person name="Glavina del Rio T."/>
            <person name="Dalin E."/>
            <person name="Tice H."/>
            <person name="Pitluck S."/>
            <person name="Chain P."/>
            <person name="Malfatti S."/>
            <person name="Shin M."/>
            <person name="Vergez L."/>
            <person name="Schmutz J."/>
            <person name="Larimer F."/>
            <person name="Land M."/>
            <person name="Hauser L."/>
            <person name="Kyrpides N."/>
            <person name="Mikhailova N."/>
            <person name="Cozen A.E."/>
            <person name="Fitz-Gibbon S.T."/>
            <person name="House C.H."/>
            <person name="Saltikov C."/>
            <person name="Lowe T.M."/>
            <person name="Richardson P."/>
        </authorList>
    </citation>
    <scope>NUCLEOTIDE SEQUENCE [LARGE SCALE GENOMIC DNA]</scope>
    <source>
        <strain evidence="5">JCM 11548</strain>
    </source>
</reference>
<proteinExistence type="predicted"/>
<protein>
    <submittedName>
        <fullName evidence="5">Metallophosphoesterase</fullName>
    </submittedName>
</protein>
<dbReference type="HOGENOM" id="CLU_730803_0_0_2"/>
<dbReference type="Gene3D" id="3.60.21.10">
    <property type="match status" value="1"/>
</dbReference>
<dbReference type="InterPro" id="IPR029052">
    <property type="entry name" value="Metallo-depent_PP-like"/>
</dbReference>
<keyword evidence="1" id="KW-0540">Nuclease</keyword>
<keyword evidence="2" id="KW-0378">Hydrolase</keyword>
<evidence type="ECO:0000313" key="5">
    <source>
        <dbReference type="EMBL" id="ABO07792.1"/>
    </source>
</evidence>
<keyword evidence="3" id="KW-0269">Exonuclease</keyword>
<dbReference type="PANTHER" id="PTHR30337:SF0">
    <property type="entry name" value="NUCLEASE SBCCD SUBUNIT D"/>
    <property type="match status" value="1"/>
</dbReference>
<name>A3MT25_PYRCJ</name>
<dbReference type="InterPro" id="IPR004843">
    <property type="entry name" value="Calcineurin-like_PHP"/>
</dbReference>
<gene>
    <name evidence="5" type="ordered locus">Pcal_0357</name>
</gene>
<dbReference type="STRING" id="410359.Pcal_0357"/>
<organism evidence="5 6">
    <name type="scientific">Pyrobaculum calidifontis (strain DSM 21063 / JCM 11548 / VA1)</name>
    <dbReference type="NCBI Taxonomy" id="410359"/>
    <lineage>
        <taxon>Archaea</taxon>
        <taxon>Thermoproteota</taxon>
        <taxon>Thermoprotei</taxon>
        <taxon>Thermoproteales</taxon>
        <taxon>Thermoproteaceae</taxon>
        <taxon>Pyrobaculum</taxon>
    </lineage>
</organism>
<dbReference type="eggNOG" id="arCOG00397">
    <property type="taxonomic scope" value="Archaea"/>
</dbReference>
<dbReference type="GO" id="GO:0004527">
    <property type="term" value="F:exonuclease activity"/>
    <property type="evidence" value="ECO:0007669"/>
    <property type="project" value="UniProtKB-KW"/>
</dbReference>
<dbReference type="GeneID" id="4908487"/>
<evidence type="ECO:0000259" key="4">
    <source>
        <dbReference type="Pfam" id="PF00149"/>
    </source>
</evidence>
<dbReference type="InterPro" id="IPR041796">
    <property type="entry name" value="Mre11_N"/>
</dbReference>
<dbReference type="PANTHER" id="PTHR30337">
    <property type="entry name" value="COMPONENT OF ATP-DEPENDENT DSDNA EXONUCLEASE"/>
    <property type="match status" value="1"/>
</dbReference>
<evidence type="ECO:0000256" key="1">
    <source>
        <dbReference type="ARBA" id="ARBA00022722"/>
    </source>
</evidence>
<feature type="domain" description="Calcineurin-like phosphoesterase" evidence="4">
    <location>
        <begin position="1"/>
        <end position="198"/>
    </location>
</feature>
<dbReference type="KEGG" id="pcl:Pcal_0357"/>